<reference evidence="1" key="1">
    <citation type="journal article" date="2015" name="Nature">
        <title>Complex archaea that bridge the gap between prokaryotes and eukaryotes.</title>
        <authorList>
            <person name="Spang A."/>
            <person name="Saw J.H."/>
            <person name="Jorgensen S.L."/>
            <person name="Zaremba-Niedzwiedzka K."/>
            <person name="Martijn J."/>
            <person name="Lind A.E."/>
            <person name="van Eijk R."/>
            <person name="Schleper C."/>
            <person name="Guy L."/>
            <person name="Ettema T.J."/>
        </authorList>
    </citation>
    <scope>NUCLEOTIDE SEQUENCE</scope>
</reference>
<protein>
    <recommendedName>
        <fullName evidence="2">Cupin 2 conserved barrel domain-containing protein</fullName>
    </recommendedName>
</protein>
<dbReference type="AlphaFoldDB" id="A0A0F9DSZ1"/>
<evidence type="ECO:0000313" key="1">
    <source>
        <dbReference type="EMBL" id="KKL64849.1"/>
    </source>
</evidence>
<dbReference type="EMBL" id="LAZR01027722">
    <property type="protein sequence ID" value="KKL64849.1"/>
    <property type="molecule type" value="Genomic_DNA"/>
</dbReference>
<proteinExistence type="predicted"/>
<dbReference type="InterPro" id="IPR014710">
    <property type="entry name" value="RmlC-like_jellyroll"/>
</dbReference>
<sequence>MQLLLGDEIKVIKAGEMVTVERGVKHAFSSEKGAIFEELSTTHFTDDSYYDDRSINQNSRRKTNLIFRSDWLTTEWA</sequence>
<name>A0A0F9DSZ1_9ZZZZ</name>
<comment type="caution">
    <text evidence="1">The sequence shown here is derived from an EMBL/GenBank/DDBJ whole genome shotgun (WGS) entry which is preliminary data.</text>
</comment>
<dbReference type="SUPFAM" id="SSF51182">
    <property type="entry name" value="RmlC-like cupins"/>
    <property type="match status" value="1"/>
</dbReference>
<accession>A0A0F9DSZ1</accession>
<organism evidence="1">
    <name type="scientific">marine sediment metagenome</name>
    <dbReference type="NCBI Taxonomy" id="412755"/>
    <lineage>
        <taxon>unclassified sequences</taxon>
        <taxon>metagenomes</taxon>
        <taxon>ecological metagenomes</taxon>
    </lineage>
</organism>
<dbReference type="InterPro" id="IPR011051">
    <property type="entry name" value="RmlC_Cupin_sf"/>
</dbReference>
<gene>
    <name evidence="1" type="ORF">LCGC14_2160860</name>
</gene>
<dbReference type="Gene3D" id="2.60.120.10">
    <property type="entry name" value="Jelly Rolls"/>
    <property type="match status" value="1"/>
</dbReference>
<evidence type="ECO:0008006" key="2">
    <source>
        <dbReference type="Google" id="ProtNLM"/>
    </source>
</evidence>